<gene>
    <name evidence="2" type="ORF">CINCED_3A020950</name>
</gene>
<evidence type="ECO:0000256" key="1">
    <source>
        <dbReference type="SAM" id="MobiDB-lite"/>
    </source>
</evidence>
<dbReference type="AlphaFoldDB" id="A0A5E4M3V4"/>
<feature type="compositionally biased region" description="Basic and acidic residues" evidence="1">
    <location>
        <begin position="428"/>
        <end position="439"/>
    </location>
</feature>
<feature type="compositionally biased region" description="Basic residues" evidence="1">
    <location>
        <begin position="412"/>
        <end position="422"/>
    </location>
</feature>
<feature type="region of interest" description="Disordered" evidence="1">
    <location>
        <begin position="1"/>
        <end position="23"/>
    </location>
</feature>
<accession>A0A5E4M3V4</accession>
<keyword evidence="3" id="KW-1185">Reference proteome</keyword>
<evidence type="ECO:0000313" key="3">
    <source>
        <dbReference type="Proteomes" id="UP000325440"/>
    </source>
</evidence>
<protein>
    <submittedName>
        <fullName evidence="2">Uncharacterized protein</fullName>
    </submittedName>
</protein>
<sequence length="484" mass="55559">MDNLECSDETAVAAHQSNEQNPNQIDNAWKNIFDTLDRKILESDGVDATVTHEQVQENNNDNNTAIVSSHPAIEFVPSHNYRLVEDSVGVDHTEDSAITVESIMERENHLFKELSTVEHSALNYFKNYWTNFDKKSKTAAASSTVLSKPTESVSEIIKNVEDTIEADFITAADSTITKCPSVELIMERKDNLFKKLSEIEHNMINYFKNFRTKVKVHSEPAAATTAVALTAKTESDPEIDIDNGSYVDVNPDRAQTVVQATFESTEKIAPALGGDYEGGDCCNRNRGNNWIGNNDESTALSPLGMNGGRDHDDNGDEKYCNEERYYTESSVDSSEQFEMSNGEKYLEIDLHHYSFSSTVEKPNKRDHHQKSNFYYYFVDDDQYESMDEEHPCSQNLWRPLDNSREQYETTNKTRRTRKRTRYQQKVNHRSDYVADDNHCSNEYTNNNEDRDHWHHSLDDGGRQLIDKKPKKLKKCRRLTKNINK</sequence>
<evidence type="ECO:0000313" key="2">
    <source>
        <dbReference type="EMBL" id="VVC25838.1"/>
    </source>
</evidence>
<feature type="region of interest" description="Disordered" evidence="1">
    <location>
        <begin position="403"/>
        <end position="462"/>
    </location>
</feature>
<reference evidence="2 3" key="1">
    <citation type="submission" date="2019-08" db="EMBL/GenBank/DDBJ databases">
        <authorList>
            <person name="Alioto T."/>
            <person name="Alioto T."/>
            <person name="Gomez Garrido J."/>
        </authorList>
    </citation>
    <scope>NUCLEOTIDE SEQUENCE [LARGE SCALE GENOMIC DNA]</scope>
</reference>
<dbReference type="EMBL" id="CABPRJ010000021">
    <property type="protein sequence ID" value="VVC25838.1"/>
    <property type="molecule type" value="Genomic_DNA"/>
</dbReference>
<proteinExistence type="predicted"/>
<feature type="compositionally biased region" description="Basic and acidic residues" evidence="1">
    <location>
        <begin position="447"/>
        <end position="462"/>
    </location>
</feature>
<name>A0A5E4M3V4_9HEMI</name>
<dbReference type="Proteomes" id="UP000325440">
    <property type="component" value="Unassembled WGS sequence"/>
</dbReference>
<organism evidence="2 3">
    <name type="scientific">Cinara cedri</name>
    <dbReference type="NCBI Taxonomy" id="506608"/>
    <lineage>
        <taxon>Eukaryota</taxon>
        <taxon>Metazoa</taxon>
        <taxon>Ecdysozoa</taxon>
        <taxon>Arthropoda</taxon>
        <taxon>Hexapoda</taxon>
        <taxon>Insecta</taxon>
        <taxon>Pterygota</taxon>
        <taxon>Neoptera</taxon>
        <taxon>Paraneoptera</taxon>
        <taxon>Hemiptera</taxon>
        <taxon>Sternorrhyncha</taxon>
        <taxon>Aphidomorpha</taxon>
        <taxon>Aphidoidea</taxon>
        <taxon>Aphididae</taxon>
        <taxon>Lachninae</taxon>
        <taxon>Cinara</taxon>
    </lineage>
</organism>